<protein>
    <recommendedName>
        <fullName evidence="3">EAL domain-containing protein</fullName>
    </recommendedName>
</protein>
<dbReference type="RefSeq" id="WP_104021706.1">
    <property type="nucleotide sequence ID" value="NZ_CP014060.2"/>
</dbReference>
<accession>A0A0X8P2S8</accession>
<evidence type="ECO:0000313" key="1">
    <source>
        <dbReference type="EMBL" id="AMG38879.2"/>
    </source>
</evidence>
<gene>
    <name evidence="1" type="ORF">AL504_24335</name>
</gene>
<dbReference type="AlphaFoldDB" id="A0A0X8P2S8"/>
<evidence type="ECO:0000313" key="2">
    <source>
        <dbReference type="Proteomes" id="UP000060602"/>
    </source>
</evidence>
<name>A0A0X8P2S8_ALCXX</name>
<proteinExistence type="predicted"/>
<sequence length="258" mass="27579">MCESVHAWPARDGAPSLRFQPVFTGQGQVHEYAVVDRPTPSTGGLSDIGAQRARLRAATAFAARSGAALDLSFAHALTVPHDADPAQRLCADLDIGLAHDELCIGLPASHERLQWPARRLTFHIPLLLRLVPQGHLLACHAEFAPGLRAQLLGASGGTLRGSGLTLRIPPGLGADRALQRRFRALVEYAADAGLDVFADDIRDIYDFAWLRRLPGLLFRGPALSAPLSASCLGSWLRADGGAWRSFHACVPQSGPPGE</sequence>
<dbReference type="EMBL" id="CP014060">
    <property type="protein sequence ID" value="AMG38879.2"/>
    <property type="molecule type" value="Genomic_DNA"/>
</dbReference>
<dbReference type="Proteomes" id="UP000060602">
    <property type="component" value="Chromosome"/>
</dbReference>
<reference evidence="2" key="1">
    <citation type="submission" date="2015-12" db="EMBL/GenBank/DDBJ databases">
        <title>FDA dAtabase for Regulatory Grade micrObial Sequences (FDA-ARGOS): Supporting development and validation of Infectious Disease Dx tests.</title>
        <authorList>
            <person name="Case J."/>
            <person name="Tallon L."/>
            <person name="Sadzewicz L."/>
            <person name="Sengamalay N."/>
            <person name="Ott S."/>
            <person name="Godinez A."/>
            <person name="Nagaraj S."/>
            <person name="Nadendla S."/>
            <person name="Sichtig H."/>
        </authorList>
    </citation>
    <scope>NUCLEOTIDE SEQUENCE [LARGE SCALE GENOMIC DNA]</scope>
    <source>
        <strain evidence="2">FDAARGOS_147</strain>
    </source>
</reference>
<evidence type="ECO:0008006" key="3">
    <source>
        <dbReference type="Google" id="ProtNLM"/>
    </source>
</evidence>
<organism evidence="1 2">
    <name type="scientific">Alcaligenes xylosoxydans xylosoxydans</name>
    <name type="common">Achromobacter xylosoxidans</name>
    <dbReference type="NCBI Taxonomy" id="85698"/>
    <lineage>
        <taxon>Bacteria</taxon>
        <taxon>Pseudomonadati</taxon>
        <taxon>Pseudomonadota</taxon>
        <taxon>Betaproteobacteria</taxon>
        <taxon>Burkholderiales</taxon>
        <taxon>Alcaligenaceae</taxon>
        <taxon>Achromobacter</taxon>
    </lineage>
</organism>